<protein>
    <submittedName>
        <fullName evidence="1">Uncharacterized protein</fullName>
    </submittedName>
</protein>
<dbReference type="Proteomes" id="UP000663699">
    <property type="component" value="Chromosome 1"/>
</dbReference>
<reference evidence="1" key="1">
    <citation type="submission" date="2020-06" db="EMBL/GenBank/DDBJ databases">
        <title>Genomes of multiple members of Pneumocystis genus reveal paths to human pathogen Pneumocystis jirovecii.</title>
        <authorList>
            <person name="Cisse O.H."/>
            <person name="Ma L."/>
            <person name="Dekker J."/>
            <person name="Khil P."/>
            <person name="Jo J."/>
            <person name="Brenchley J."/>
            <person name="Blair R."/>
            <person name="Pahar B."/>
            <person name="Chabe M."/>
            <person name="Van Rompay K.A."/>
            <person name="Keesler R."/>
            <person name="Sukura A."/>
            <person name="Hirsch V."/>
            <person name="Kutty G."/>
            <person name="Liu Y."/>
            <person name="Peng L."/>
            <person name="Chen J."/>
            <person name="Song J."/>
            <person name="Weissenbacher-Lang C."/>
            <person name="Xu J."/>
            <person name="Upham N.S."/>
            <person name="Stajich J.E."/>
            <person name="Cuomo C.A."/>
            <person name="Cushion M.T."/>
            <person name="Kovacs J.A."/>
        </authorList>
    </citation>
    <scope>NUCLEOTIDE SEQUENCE</scope>
    <source>
        <strain evidence="1">2A</strain>
    </source>
</reference>
<proteinExistence type="predicted"/>
<keyword evidence="2" id="KW-1185">Reference proteome</keyword>
<organism evidence="1 2">
    <name type="scientific">Pneumocystis wakefieldiae</name>
    <dbReference type="NCBI Taxonomy" id="38082"/>
    <lineage>
        <taxon>Eukaryota</taxon>
        <taxon>Fungi</taxon>
        <taxon>Dikarya</taxon>
        <taxon>Ascomycota</taxon>
        <taxon>Taphrinomycotina</taxon>
        <taxon>Pneumocystomycetes</taxon>
        <taxon>Pneumocystaceae</taxon>
        <taxon>Pneumocystis</taxon>
    </lineage>
</organism>
<accession>A0A899FVS1</accession>
<sequence length="303" mass="34644">MGFVRLSTNLLVKRGFRCISTQVFEAQTIGALTRRAEETSVVKIQEGPAKSKGNVGKGLLRRMKRKKINILANPLLPGALPYDESKITRGSKSSALKKDYMGFPWPEDANYVDSDLIFYEDLAPGKKNMKTIKKPSDSDGLSASLKEADRGLSIATKKKAMKGKKILKDQLNLKTNDYQKKHSINRSARIRKRHSRADMRALGHRLVSRRELDPYMPDWVISSKKLNGLRSRHSIPKQFKQMNKQLEKMNVKSNEANPVFKNMFNMDNSTFFNNCIYKNSSIKPDQKMEMINIINKMMRQESV</sequence>
<evidence type="ECO:0000313" key="1">
    <source>
        <dbReference type="EMBL" id="QSL64142.1"/>
    </source>
</evidence>
<dbReference type="EMBL" id="CP054532">
    <property type="protein sequence ID" value="QSL64142.1"/>
    <property type="molecule type" value="Genomic_DNA"/>
</dbReference>
<name>A0A899FVS1_9ASCO</name>
<dbReference type="OrthoDB" id="5410947at2759"/>
<evidence type="ECO:0000313" key="2">
    <source>
        <dbReference type="Proteomes" id="UP000663699"/>
    </source>
</evidence>
<dbReference type="AlphaFoldDB" id="A0A899FVS1"/>
<gene>
    <name evidence="1" type="ORF">MERGE_000297</name>
</gene>